<organism evidence="3 4">
    <name type="scientific">Candidatus Synechococcus calcipolaris G9</name>
    <dbReference type="NCBI Taxonomy" id="1497997"/>
    <lineage>
        <taxon>Bacteria</taxon>
        <taxon>Bacillati</taxon>
        <taxon>Cyanobacteriota</taxon>
        <taxon>Cyanophyceae</taxon>
        <taxon>Synechococcales</taxon>
        <taxon>Synechococcaceae</taxon>
        <taxon>Synechococcus</taxon>
    </lineage>
</organism>
<proteinExistence type="predicted"/>
<comment type="caution">
    <text evidence="3">The sequence shown here is derived from an EMBL/GenBank/DDBJ whole genome shotgun (WGS) entry which is preliminary data.</text>
</comment>
<keyword evidence="1" id="KW-0812">Transmembrane</keyword>
<protein>
    <submittedName>
        <fullName evidence="3">Peptidoglycan recognition protein family protein</fullName>
    </submittedName>
</protein>
<dbReference type="InterPro" id="IPR036505">
    <property type="entry name" value="Amidase/PGRP_sf"/>
</dbReference>
<feature type="domain" description="N-acetylmuramoyl-L-alanine amidase" evidence="2">
    <location>
        <begin position="102"/>
        <end position="251"/>
    </location>
</feature>
<gene>
    <name evidence="3" type="ORF">L3556_02580</name>
</gene>
<dbReference type="Proteomes" id="UP001154265">
    <property type="component" value="Unassembled WGS sequence"/>
</dbReference>
<feature type="transmembrane region" description="Helical" evidence="1">
    <location>
        <begin position="12"/>
        <end position="36"/>
    </location>
</feature>
<reference evidence="3" key="1">
    <citation type="journal article" date="2022" name="Genome Biol. Evol.">
        <title>A New Gene Family Diagnostic for Intracellular Biomineralization of Amorphous Ca Carbonates by Cyanobacteria.</title>
        <authorList>
            <person name="Benzerara K."/>
            <person name="Duprat E."/>
            <person name="Bitard-Feildel T."/>
            <person name="Caumes G."/>
            <person name="Cassier-Chauvat C."/>
            <person name="Chauvat F."/>
            <person name="Dezi M."/>
            <person name="Diop S.I."/>
            <person name="Gaschignard G."/>
            <person name="Gorgen S."/>
            <person name="Gugger M."/>
            <person name="Lopez-Garcia P."/>
            <person name="Millet M."/>
            <person name="Skouri-Panet F."/>
            <person name="Moreira D."/>
            <person name="Callebaut I."/>
        </authorList>
    </citation>
    <scope>NUCLEOTIDE SEQUENCE</scope>
    <source>
        <strain evidence="3">G9</strain>
    </source>
</reference>
<dbReference type="Pfam" id="PF01510">
    <property type="entry name" value="Amidase_2"/>
    <property type="match status" value="1"/>
</dbReference>
<evidence type="ECO:0000313" key="3">
    <source>
        <dbReference type="EMBL" id="MDG2989827.1"/>
    </source>
</evidence>
<dbReference type="EMBL" id="JAKKUT010000001">
    <property type="protein sequence ID" value="MDG2989827.1"/>
    <property type="molecule type" value="Genomic_DNA"/>
</dbReference>
<sequence>MGLIKHHHFWPKLLRCHGWVLAIASVGLFLLFVVGVTPSPSQDLAPADVSSPSLSLTPLVPSQGETYQVLFQTALAHHSHCQESPPWYSALADSSNYGDRYGSDLTGQPLTHAPLIVLHESVSSGATTIRTFQTHHPRDEDQRSYHEYILLNGSIIHIVPWGKRAYGAGNSQFQGESVKTNPRFSASVNNFALHFSLETPPGGNHNGFSHGGYTDAQYRSLAWLVATTGLGDDRLTTHKLVDRGGERSDPRSFNFSLFKQYLSEYRRVRCHS</sequence>
<dbReference type="Gene3D" id="3.40.80.10">
    <property type="entry name" value="Peptidoglycan recognition protein-like"/>
    <property type="match status" value="1"/>
</dbReference>
<dbReference type="CDD" id="cd06583">
    <property type="entry name" value="PGRP"/>
    <property type="match status" value="1"/>
</dbReference>
<dbReference type="SUPFAM" id="SSF55846">
    <property type="entry name" value="N-acetylmuramoyl-L-alanine amidase-like"/>
    <property type="match status" value="1"/>
</dbReference>
<evidence type="ECO:0000259" key="2">
    <source>
        <dbReference type="SMART" id="SM00644"/>
    </source>
</evidence>
<evidence type="ECO:0000313" key="4">
    <source>
        <dbReference type="Proteomes" id="UP001154265"/>
    </source>
</evidence>
<name>A0ABT6EWU0_9SYNE</name>
<dbReference type="InterPro" id="IPR002502">
    <property type="entry name" value="Amidase_domain"/>
</dbReference>
<keyword evidence="4" id="KW-1185">Reference proteome</keyword>
<keyword evidence="1" id="KW-1133">Transmembrane helix</keyword>
<evidence type="ECO:0000256" key="1">
    <source>
        <dbReference type="SAM" id="Phobius"/>
    </source>
</evidence>
<keyword evidence="1" id="KW-0472">Membrane</keyword>
<accession>A0ABT6EWU0</accession>
<dbReference type="SMART" id="SM00644">
    <property type="entry name" value="Ami_2"/>
    <property type="match status" value="1"/>
</dbReference>
<reference evidence="3" key="2">
    <citation type="submission" date="2022-01" db="EMBL/GenBank/DDBJ databases">
        <authorList>
            <person name="Zivanovic Y."/>
            <person name="Moreira D."/>
            <person name="Lopez-Garcia P."/>
        </authorList>
    </citation>
    <scope>NUCLEOTIDE SEQUENCE</scope>
    <source>
        <strain evidence="3">G9</strain>
    </source>
</reference>
<dbReference type="RefSeq" id="WP_277865739.1">
    <property type="nucleotide sequence ID" value="NZ_JAKKUT010000001.1"/>
</dbReference>